<dbReference type="PANTHER" id="PTHR19308">
    <property type="entry name" value="PHOSPHATIDYLCHOLINE TRANSFER PROTEIN"/>
    <property type="match status" value="1"/>
</dbReference>
<evidence type="ECO:0000313" key="3">
    <source>
        <dbReference type="EMBL" id="VAW56454.1"/>
    </source>
</evidence>
<dbReference type="InterPro" id="IPR028347">
    <property type="entry name" value="START_dom_prot"/>
</dbReference>
<gene>
    <name evidence="3" type="ORF">MNBD_GAMMA07-515</name>
</gene>
<dbReference type="InterPro" id="IPR051213">
    <property type="entry name" value="START_lipid_transfer"/>
</dbReference>
<dbReference type="GO" id="GO:0008289">
    <property type="term" value="F:lipid binding"/>
    <property type="evidence" value="ECO:0007669"/>
    <property type="project" value="InterPro"/>
</dbReference>
<sequence length="210" mass="24692">MIIKLKYYFLVVFFLRISVGSFAVADKNDDWTLIKNENDIQVYIFKIPNQSIVKAKTKTIIKSSMKQVIDVLDDIDKRHEWVPFLKHSKALSVYENNKRVEYSHFEAPWPASDRDFVYQIELIAKSPTHQIYKMHSVASNLMPVNNDKVRADLYESIYTLTEIDNQTTAVELIFYADPKGWLPTWIINIIQRVLPFKILKNLKHRLTLND</sequence>
<feature type="transmembrane region" description="Helical" evidence="1">
    <location>
        <begin position="7"/>
        <end position="25"/>
    </location>
</feature>
<name>A0A3B0XK66_9ZZZZ</name>
<accession>A0A3B0XK66</accession>
<dbReference type="InterPro" id="IPR002913">
    <property type="entry name" value="START_lipid-bd_dom"/>
</dbReference>
<feature type="domain" description="START" evidence="2">
    <location>
        <begin position="27"/>
        <end position="188"/>
    </location>
</feature>
<dbReference type="AlphaFoldDB" id="A0A3B0XK66"/>
<dbReference type="Gene3D" id="3.30.530.20">
    <property type="match status" value="1"/>
</dbReference>
<keyword evidence="1" id="KW-0472">Membrane</keyword>
<keyword evidence="1" id="KW-0812">Transmembrane</keyword>
<dbReference type="PANTHER" id="PTHR19308:SF14">
    <property type="entry name" value="START DOMAIN-CONTAINING PROTEIN"/>
    <property type="match status" value="1"/>
</dbReference>
<proteinExistence type="predicted"/>
<protein>
    <recommendedName>
        <fullName evidence="2">START domain-containing protein</fullName>
    </recommendedName>
</protein>
<organism evidence="3">
    <name type="scientific">hydrothermal vent metagenome</name>
    <dbReference type="NCBI Taxonomy" id="652676"/>
    <lineage>
        <taxon>unclassified sequences</taxon>
        <taxon>metagenomes</taxon>
        <taxon>ecological metagenomes</taxon>
    </lineage>
</organism>
<dbReference type="PIRSF" id="PIRSF039033">
    <property type="entry name" value="START_dom"/>
    <property type="match status" value="1"/>
</dbReference>
<keyword evidence="1" id="KW-1133">Transmembrane helix</keyword>
<dbReference type="InterPro" id="IPR023393">
    <property type="entry name" value="START-like_dom_sf"/>
</dbReference>
<evidence type="ECO:0000256" key="1">
    <source>
        <dbReference type="SAM" id="Phobius"/>
    </source>
</evidence>
<dbReference type="Pfam" id="PF01852">
    <property type="entry name" value="START"/>
    <property type="match status" value="1"/>
</dbReference>
<dbReference type="GO" id="GO:0005737">
    <property type="term" value="C:cytoplasm"/>
    <property type="evidence" value="ECO:0007669"/>
    <property type="project" value="UniProtKB-ARBA"/>
</dbReference>
<reference evidence="3" key="1">
    <citation type="submission" date="2018-06" db="EMBL/GenBank/DDBJ databases">
        <authorList>
            <person name="Zhirakovskaya E."/>
        </authorList>
    </citation>
    <scope>NUCLEOTIDE SEQUENCE</scope>
</reference>
<dbReference type="PROSITE" id="PS50848">
    <property type="entry name" value="START"/>
    <property type="match status" value="1"/>
</dbReference>
<evidence type="ECO:0000259" key="2">
    <source>
        <dbReference type="PROSITE" id="PS50848"/>
    </source>
</evidence>
<dbReference type="SUPFAM" id="SSF55961">
    <property type="entry name" value="Bet v1-like"/>
    <property type="match status" value="1"/>
</dbReference>
<dbReference type="EMBL" id="UOFF01000233">
    <property type="protein sequence ID" value="VAW56454.1"/>
    <property type="molecule type" value="Genomic_DNA"/>
</dbReference>